<evidence type="ECO:0000256" key="2">
    <source>
        <dbReference type="ARBA" id="ARBA00023015"/>
    </source>
</evidence>
<evidence type="ECO:0000313" key="9">
    <source>
        <dbReference type="Proteomes" id="UP000322976"/>
    </source>
</evidence>
<dbReference type="NCBIfam" id="TIGR01743">
    <property type="entry name" value="purR_Bsub"/>
    <property type="match status" value="1"/>
</dbReference>
<keyword evidence="9" id="KW-1185">Reference proteome</keyword>
<dbReference type="GO" id="GO:0045892">
    <property type="term" value="P:negative regulation of DNA-templated transcription"/>
    <property type="evidence" value="ECO:0007669"/>
    <property type="project" value="InterPro"/>
</dbReference>
<keyword evidence="4" id="KW-0804">Transcription</keyword>
<dbReference type="GO" id="GO:0045982">
    <property type="term" value="P:negative regulation of purine nucleobase metabolic process"/>
    <property type="evidence" value="ECO:0007669"/>
    <property type="project" value="InterPro"/>
</dbReference>
<dbReference type="Pfam" id="PF09182">
    <property type="entry name" value="PuR_N"/>
    <property type="match status" value="1"/>
</dbReference>
<dbReference type="InterPro" id="IPR029057">
    <property type="entry name" value="PRTase-like"/>
</dbReference>
<dbReference type="PANTHER" id="PTHR43864:SF2">
    <property type="entry name" value="PUR OPERON REPRESSOR"/>
    <property type="match status" value="1"/>
</dbReference>
<comment type="subunit">
    <text evidence="1">Homodimer.</text>
</comment>
<dbReference type="RefSeq" id="WP_149545701.1">
    <property type="nucleotide sequence ID" value="NZ_VTPS01000014.1"/>
</dbReference>
<dbReference type="InterPro" id="IPR010078">
    <property type="entry name" value="PurR_Bsub"/>
</dbReference>
<evidence type="ECO:0000256" key="1">
    <source>
        <dbReference type="ARBA" id="ARBA00011738"/>
    </source>
</evidence>
<protein>
    <submittedName>
        <fullName evidence="8">Pur operon repressor</fullName>
    </submittedName>
</protein>
<evidence type="ECO:0000259" key="6">
    <source>
        <dbReference type="Pfam" id="PF00156"/>
    </source>
</evidence>
<evidence type="ECO:0000256" key="3">
    <source>
        <dbReference type="ARBA" id="ARBA00023125"/>
    </source>
</evidence>
<comment type="caution">
    <text evidence="8">The sequence shown here is derived from an EMBL/GenBank/DDBJ whole genome shotgun (WGS) entry which is preliminary data.</text>
</comment>
<comment type="similarity">
    <text evidence="5">Belongs to the purine/pyrimidine phosphoribosyltransferase family. PurR subfamily.</text>
</comment>
<dbReference type="SUPFAM" id="SSF46785">
    <property type="entry name" value="Winged helix' DNA-binding domain"/>
    <property type="match status" value="1"/>
</dbReference>
<dbReference type="AlphaFoldDB" id="A0A5D8QC52"/>
<proteinExistence type="inferred from homology"/>
<accession>A0A5D8QC52</accession>
<feature type="domain" description="Bacterial purine repressor N-terminal" evidence="7">
    <location>
        <begin position="5"/>
        <end position="74"/>
    </location>
</feature>
<name>A0A5D8QC52_9THEO</name>
<dbReference type="PANTHER" id="PTHR43864">
    <property type="entry name" value="HYPOXANTHINE/GUANINE PHOSPHORIBOSYLTRANSFERASE"/>
    <property type="match status" value="1"/>
</dbReference>
<reference evidence="8 9" key="1">
    <citation type="submission" date="2019-08" db="EMBL/GenBank/DDBJ databases">
        <title>Calorimonas adulescens gen. nov., sp. nov., an anaerobic thermophilic bacterium from Sakhalin hot spring.</title>
        <authorList>
            <person name="Khomyakova M.A."/>
            <person name="Merkel A.Y."/>
            <person name="Novikov A."/>
            <person name="Bonch-Osmolovskaya E.A."/>
            <person name="Slobodkin A.I."/>
        </authorList>
    </citation>
    <scope>NUCLEOTIDE SEQUENCE [LARGE SCALE GENOMIC DNA]</scope>
    <source>
        <strain evidence="8 9">A05MB</strain>
    </source>
</reference>
<dbReference type="Gene3D" id="3.40.50.2020">
    <property type="match status" value="1"/>
</dbReference>
<sequence length="273" mass="30149">MSEYKKSERVAAIVRMLTDSPNRLFNLSYFMEMLNAAKSSISEDLDTIDNVFKNLGLGELETVTGAAGGIRYIPRKDKSKYREFIDGLCINLSKVERIIPGGFLYTADILYTPSICSEIGEVLASCFASKKPDYIVTVETKGIPPAFMTARALGVPLVICKHDNRVTEGSSVSINYISGSTKNIRTMSLSKRSMEPNSKVVIIDDFMKGGGTARGMMNLMKEFNAEVLGIGVVIATREPKTKLVDDYVSLIELVDIDEEKGTVELKCGNWERL</sequence>
<feature type="domain" description="Phosphoribosyltransferase" evidence="6">
    <location>
        <begin position="109"/>
        <end position="257"/>
    </location>
</feature>
<dbReference type="InterPro" id="IPR036388">
    <property type="entry name" value="WH-like_DNA-bd_sf"/>
</dbReference>
<evidence type="ECO:0000256" key="5">
    <source>
        <dbReference type="ARBA" id="ARBA00049656"/>
    </source>
</evidence>
<keyword evidence="2" id="KW-0805">Transcription regulation</keyword>
<evidence type="ECO:0000313" key="8">
    <source>
        <dbReference type="EMBL" id="TZE81386.1"/>
    </source>
</evidence>
<dbReference type="InterPro" id="IPR015265">
    <property type="entry name" value="PuR_N"/>
</dbReference>
<evidence type="ECO:0000259" key="7">
    <source>
        <dbReference type="Pfam" id="PF09182"/>
    </source>
</evidence>
<dbReference type="InterPro" id="IPR036390">
    <property type="entry name" value="WH_DNA-bd_sf"/>
</dbReference>
<organism evidence="8 9">
    <name type="scientific">Calorimonas adulescens</name>
    <dbReference type="NCBI Taxonomy" id="2606906"/>
    <lineage>
        <taxon>Bacteria</taxon>
        <taxon>Bacillati</taxon>
        <taxon>Bacillota</taxon>
        <taxon>Clostridia</taxon>
        <taxon>Thermoanaerobacterales</taxon>
        <taxon>Thermoanaerobacteraceae</taxon>
        <taxon>Calorimonas</taxon>
    </lineage>
</organism>
<dbReference type="GO" id="GO:0003677">
    <property type="term" value="F:DNA binding"/>
    <property type="evidence" value="ECO:0007669"/>
    <property type="project" value="UniProtKB-KW"/>
</dbReference>
<dbReference type="SUPFAM" id="SSF53271">
    <property type="entry name" value="PRTase-like"/>
    <property type="match status" value="1"/>
</dbReference>
<dbReference type="Gene3D" id="1.10.10.10">
    <property type="entry name" value="Winged helix-like DNA-binding domain superfamily/Winged helix DNA-binding domain"/>
    <property type="match status" value="1"/>
</dbReference>
<keyword evidence="3" id="KW-0238">DNA-binding</keyword>
<dbReference type="EMBL" id="VTPS01000014">
    <property type="protein sequence ID" value="TZE81386.1"/>
    <property type="molecule type" value="Genomic_DNA"/>
</dbReference>
<dbReference type="Pfam" id="PF00156">
    <property type="entry name" value="Pribosyltran"/>
    <property type="match status" value="1"/>
</dbReference>
<dbReference type="CDD" id="cd06223">
    <property type="entry name" value="PRTases_typeI"/>
    <property type="match status" value="1"/>
</dbReference>
<dbReference type="InterPro" id="IPR000836">
    <property type="entry name" value="PRTase_dom"/>
</dbReference>
<dbReference type="Proteomes" id="UP000322976">
    <property type="component" value="Unassembled WGS sequence"/>
</dbReference>
<gene>
    <name evidence="8" type="primary">purR</name>
    <name evidence="8" type="ORF">FWJ32_09395</name>
</gene>
<evidence type="ECO:0000256" key="4">
    <source>
        <dbReference type="ARBA" id="ARBA00023163"/>
    </source>
</evidence>
<dbReference type="InterPro" id="IPR050118">
    <property type="entry name" value="Pur/Pyrimidine_PRTase"/>
</dbReference>